<evidence type="ECO:0000313" key="4">
    <source>
        <dbReference type="EMBL" id="KXX73181.1"/>
    </source>
</evidence>
<dbReference type="OrthoDB" id="20872at2759"/>
<accession>A0A175VPU2</accession>
<keyword evidence="5" id="KW-1185">Reference proteome</keyword>
<dbReference type="STRING" id="100816.A0A175VPU2"/>
<dbReference type="GO" id="GO:0008270">
    <property type="term" value="F:zinc ion binding"/>
    <property type="evidence" value="ECO:0007669"/>
    <property type="project" value="UniProtKB-KW"/>
</dbReference>
<dbReference type="PANTHER" id="PTHR35391:SF7">
    <property type="entry name" value="C2H2-TYPE DOMAIN-CONTAINING PROTEIN"/>
    <property type="match status" value="1"/>
</dbReference>
<keyword evidence="1" id="KW-0862">Zinc</keyword>
<feature type="domain" description="C2H2-type" evidence="3">
    <location>
        <begin position="428"/>
        <end position="450"/>
    </location>
</feature>
<feature type="compositionally biased region" description="Low complexity" evidence="2">
    <location>
        <begin position="499"/>
        <end position="508"/>
    </location>
</feature>
<keyword evidence="1" id="KW-0863">Zinc-finger</keyword>
<evidence type="ECO:0000313" key="5">
    <source>
        <dbReference type="Proteomes" id="UP000078237"/>
    </source>
</evidence>
<dbReference type="SMART" id="SM00355">
    <property type="entry name" value="ZnF_C2H2"/>
    <property type="match status" value="3"/>
</dbReference>
<dbReference type="VEuPathDB" id="FungiDB:MMYC01_210040"/>
<gene>
    <name evidence="4" type="ORF">MMYC01_210040</name>
</gene>
<feature type="region of interest" description="Disordered" evidence="2">
    <location>
        <begin position="468"/>
        <end position="511"/>
    </location>
</feature>
<feature type="region of interest" description="Disordered" evidence="2">
    <location>
        <begin position="148"/>
        <end position="177"/>
    </location>
</feature>
<feature type="region of interest" description="Disordered" evidence="2">
    <location>
        <begin position="1"/>
        <end position="44"/>
    </location>
</feature>
<comment type="caution">
    <text evidence="4">The sequence shown here is derived from an EMBL/GenBank/DDBJ whole genome shotgun (WGS) entry which is preliminary data.</text>
</comment>
<feature type="compositionally biased region" description="Basic and acidic residues" evidence="2">
    <location>
        <begin position="151"/>
        <end position="160"/>
    </location>
</feature>
<dbReference type="AlphaFoldDB" id="A0A175VPU2"/>
<dbReference type="PROSITE" id="PS00028">
    <property type="entry name" value="ZINC_FINGER_C2H2_1"/>
    <property type="match status" value="1"/>
</dbReference>
<dbReference type="EMBL" id="LCTW02000520">
    <property type="protein sequence ID" value="KXX73181.1"/>
    <property type="molecule type" value="Genomic_DNA"/>
</dbReference>
<dbReference type="PANTHER" id="PTHR35391">
    <property type="entry name" value="C2H2-TYPE DOMAIN-CONTAINING PROTEIN-RELATED"/>
    <property type="match status" value="1"/>
</dbReference>
<organism evidence="4 5">
    <name type="scientific">Madurella mycetomatis</name>
    <dbReference type="NCBI Taxonomy" id="100816"/>
    <lineage>
        <taxon>Eukaryota</taxon>
        <taxon>Fungi</taxon>
        <taxon>Dikarya</taxon>
        <taxon>Ascomycota</taxon>
        <taxon>Pezizomycotina</taxon>
        <taxon>Sordariomycetes</taxon>
        <taxon>Sordariomycetidae</taxon>
        <taxon>Sordariales</taxon>
        <taxon>Sordariales incertae sedis</taxon>
        <taxon>Madurella</taxon>
    </lineage>
</organism>
<evidence type="ECO:0000256" key="2">
    <source>
        <dbReference type="SAM" id="MobiDB-lite"/>
    </source>
</evidence>
<protein>
    <submittedName>
        <fullName evidence="4">PR domain zinc finger protein 16</fullName>
    </submittedName>
</protein>
<dbReference type="PROSITE" id="PS50157">
    <property type="entry name" value="ZINC_FINGER_C2H2_2"/>
    <property type="match status" value="1"/>
</dbReference>
<dbReference type="InterPro" id="IPR013087">
    <property type="entry name" value="Znf_C2H2_type"/>
</dbReference>
<feature type="compositionally biased region" description="Polar residues" evidence="2">
    <location>
        <begin position="258"/>
        <end position="268"/>
    </location>
</feature>
<evidence type="ECO:0000256" key="1">
    <source>
        <dbReference type="PROSITE-ProRule" id="PRU00042"/>
    </source>
</evidence>
<dbReference type="Proteomes" id="UP000078237">
    <property type="component" value="Unassembled WGS sequence"/>
</dbReference>
<keyword evidence="1" id="KW-0479">Metal-binding</keyword>
<proteinExistence type="predicted"/>
<reference evidence="4 5" key="1">
    <citation type="journal article" date="2016" name="Genome Announc.">
        <title>Genome Sequence of Madurella mycetomatis mm55, Isolated from a Human Mycetoma Case in Sudan.</title>
        <authorList>
            <person name="Smit S."/>
            <person name="Derks M.F."/>
            <person name="Bervoets S."/>
            <person name="Fahal A."/>
            <person name="van Leeuwen W."/>
            <person name="van Belkum A."/>
            <person name="van de Sande W.W."/>
        </authorList>
    </citation>
    <scope>NUCLEOTIDE SEQUENCE [LARGE SCALE GENOMIC DNA]</scope>
    <source>
        <strain evidence="5">mm55</strain>
    </source>
</reference>
<name>A0A175VPU2_9PEZI</name>
<feature type="region of interest" description="Disordered" evidence="2">
    <location>
        <begin position="220"/>
        <end position="269"/>
    </location>
</feature>
<sequence length="577" mass="65163">MTRGKAAGTPPIEHSEPPAPYSRPQTVPKVDCADPDAPRHAVSATTPADSVTLLPVGTRIFNAFRELANSGDAKSDAFRKHLVTKSKRFALWAQNLAAKIRNSRNRPQRATWELYKHIPPQLRELYIREREEAEVMIVSYIQQQSLSKATQRFENDKDPSVPKYEPSGPKDGPAGPLTADIIEQYASPSNFLVKRIGIANARRRQQFVYWREHAARIRGGATAHNVKQPSNPKGKGPLLEQNPAVPQSRLEPRAASSAPRQSLATSTTKVDEKELVRTDGLQSVISRYNRVSTIVTSQGPKLEWPPPPAHMTARPAEFITCPYCHLIYPGQYLAKDAWRSHIIQDLQPYHCTYEGCSDPNRLYGSYQEWIDHESQHTRVWHCHRHAREFETQLEYTQHLRQDHSDTAPKRFSPELVSAAIGPSLRVHRDCPLCPTVFTEVSEMQRHLRYHLERLALFSLPSQNVDWDDGATGKSSDSHQIIQGRGRQASLERDFDDDSNLSSSLSIDSGPGIEENKQVLLETLRQYAPPKPDELAATAMRRLRTFIAPKTNTAACYYGQQEKATMQWSSYFSIEGLI</sequence>
<evidence type="ECO:0000259" key="3">
    <source>
        <dbReference type="PROSITE" id="PS50157"/>
    </source>
</evidence>